<dbReference type="InterPro" id="IPR031307">
    <property type="entry name" value="Ninja_fam"/>
</dbReference>
<dbReference type="InterPro" id="IPR032310">
    <property type="entry name" value="NLS_NINJA_AFP-like"/>
</dbReference>
<feature type="region of interest" description="Disordered" evidence="6">
    <location>
        <begin position="198"/>
        <end position="221"/>
    </location>
</feature>
<dbReference type="InterPro" id="IPR012463">
    <property type="entry name" value="Ninja_motif"/>
</dbReference>
<evidence type="ECO:0000259" key="8">
    <source>
        <dbReference type="Pfam" id="PF16135"/>
    </source>
</evidence>
<dbReference type="PANTHER" id="PTHR31413:SF49">
    <property type="entry name" value="NINJA-FAMILY PROTEIN MODD"/>
    <property type="match status" value="1"/>
</dbReference>
<keyword evidence="5" id="KW-0175">Coiled coil</keyword>
<dbReference type="GO" id="GO:0045892">
    <property type="term" value="P:negative regulation of DNA-templated transcription"/>
    <property type="evidence" value="ECO:0007669"/>
    <property type="project" value="TreeGrafter"/>
</dbReference>
<keyword evidence="3 4" id="KW-0539">Nucleus</keyword>
<dbReference type="PANTHER" id="PTHR31413">
    <property type="entry name" value="AFP HOMOLOG 2"/>
    <property type="match status" value="1"/>
</dbReference>
<evidence type="ECO:0000256" key="6">
    <source>
        <dbReference type="SAM" id="MobiDB-lite"/>
    </source>
</evidence>
<dbReference type="RefSeq" id="XP_039137002.1">
    <property type="nucleotide sequence ID" value="XM_039281068.1"/>
</dbReference>
<evidence type="ECO:0000256" key="3">
    <source>
        <dbReference type="ARBA" id="ARBA00023242"/>
    </source>
</evidence>
<proteinExistence type="inferred from homology"/>
<feature type="domain" description="Tify" evidence="8">
    <location>
        <begin position="262"/>
        <end position="294"/>
    </location>
</feature>
<dbReference type="GO" id="GO:0005634">
    <property type="term" value="C:nucleus"/>
    <property type="evidence" value="ECO:0007669"/>
    <property type="project" value="UniProtKB-SubCell"/>
</dbReference>
<gene>
    <name evidence="10" type="primary">LOC120274525</name>
</gene>
<evidence type="ECO:0000313" key="9">
    <source>
        <dbReference type="Proteomes" id="UP001515500"/>
    </source>
</evidence>
<evidence type="ECO:0000256" key="4">
    <source>
        <dbReference type="RuleBase" id="RU369029"/>
    </source>
</evidence>
<reference evidence="10" key="1">
    <citation type="submission" date="2025-08" db="UniProtKB">
        <authorList>
            <consortium name="RefSeq"/>
        </authorList>
    </citation>
    <scope>IDENTIFICATION</scope>
</reference>
<evidence type="ECO:0000313" key="10">
    <source>
        <dbReference type="RefSeq" id="XP_039137002.1"/>
    </source>
</evidence>
<dbReference type="Pfam" id="PF07897">
    <property type="entry name" value="EAR"/>
    <property type="match status" value="1"/>
</dbReference>
<name>A0AB40CAZ3_DIOCR</name>
<keyword evidence="9" id="KW-1185">Reference proteome</keyword>
<organism evidence="9 10">
    <name type="scientific">Dioscorea cayennensis subsp. rotundata</name>
    <name type="common">White Guinea yam</name>
    <name type="synonym">Dioscorea rotundata</name>
    <dbReference type="NCBI Taxonomy" id="55577"/>
    <lineage>
        <taxon>Eukaryota</taxon>
        <taxon>Viridiplantae</taxon>
        <taxon>Streptophyta</taxon>
        <taxon>Embryophyta</taxon>
        <taxon>Tracheophyta</taxon>
        <taxon>Spermatophyta</taxon>
        <taxon>Magnoliopsida</taxon>
        <taxon>Liliopsida</taxon>
        <taxon>Dioscoreales</taxon>
        <taxon>Dioscoreaceae</taxon>
        <taxon>Dioscorea</taxon>
    </lineage>
</organism>
<comment type="similarity">
    <text evidence="2 4">Belongs to the Ninja family.</text>
</comment>
<evidence type="ECO:0000256" key="2">
    <source>
        <dbReference type="ARBA" id="ARBA00006081"/>
    </source>
</evidence>
<evidence type="ECO:0000256" key="1">
    <source>
        <dbReference type="ARBA" id="ARBA00004123"/>
    </source>
</evidence>
<sequence>MEAEAVEEIERVLSRSHGYSRDLLQRFGSGVCFEEPPETARGESDEIELSLGLSLGGCLGVEVKEKKLVRSSSVAAVSMFPREQEFMVARPIERACSLPTEVEEEQRKRKEMQSLKRLEAKRKRLERRSSRSVAVAGRLRSGEGLDEDMEKLEAELGGVVNGVVPARLFGPISQGSIGSQGSSSSGASDFEARTLQGLNQRNLRNAQEGDDLLRRNAQPNGVSEMERSMMEEMPCVSTRGDGPNGRRVEGFLYKYRKGEEVRIVCVCHGSFLTPAEFVKHAGGGDVAHPLRHIVVNPSPSAFS</sequence>
<feature type="coiled-coil region" evidence="5">
    <location>
        <begin position="101"/>
        <end position="135"/>
    </location>
</feature>
<dbReference type="Pfam" id="PF16136">
    <property type="entry name" value="NLS_NINJA_AFP"/>
    <property type="match status" value="1"/>
</dbReference>
<dbReference type="Pfam" id="PF16135">
    <property type="entry name" value="TDBD"/>
    <property type="match status" value="1"/>
</dbReference>
<comment type="subcellular location">
    <subcellularLocation>
        <location evidence="1 4">Nucleus</location>
    </subcellularLocation>
</comment>
<dbReference type="AlphaFoldDB" id="A0AB40CAZ3"/>
<feature type="domain" description="Ethylene-responsive binding factor-associated repression" evidence="7">
    <location>
        <begin position="42"/>
        <end position="76"/>
    </location>
</feature>
<dbReference type="InterPro" id="IPR032308">
    <property type="entry name" value="TDBD"/>
</dbReference>
<evidence type="ECO:0000256" key="5">
    <source>
        <dbReference type="SAM" id="Coils"/>
    </source>
</evidence>
<comment type="function">
    <text evidence="4">Acts as a negative regulator of abscisic acid (ABA) response.</text>
</comment>
<dbReference type="GeneID" id="120274525"/>
<dbReference type="Proteomes" id="UP001515500">
    <property type="component" value="Chromosome 13"/>
</dbReference>
<dbReference type="GO" id="GO:0007165">
    <property type="term" value="P:signal transduction"/>
    <property type="evidence" value="ECO:0007669"/>
    <property type="project" value="InterPro"/>
</dbReference>
<accession>A0AB40CAZ3</accession>
<evidence type="ECO:0000259" key="7">
    <source>
        <dbReference type="Pfam" id="PF07897"/>
    </source>
</evidence>
<protein>
    <recommendedName>
        <fullName evidence="4">Ninja-family protein</fullName>
    </recommendedName>
    <alternativeName>
        <fullName evidence="4">ABI-binding protein</fullName>
    </alternativeName>
</protein>